<keyword evidence="3" id="KW-1185">Reference proteome</keyword>
<reference evidence="2" key="1">
    <citation type="submission" date="2015-04" db="UniProtKB">
        <authorList>
            <consortium name="EnsemblPlants"/>
        </authorList>
    </citation>
    <scope>IDENTIFICATION</scope>
</reference>
<proteinExistence type="predicted"/>
<sequence>MWWFNRKGPSGFSGASTAEEVTAGIDARGLVAVITVFVSCIIFSLAIQAFLRDSTSKPNITHPQLLKQLNLHR</sequence>
<dbReference type="Gramene" id="OMERI10G14180.1">
    <property type="protein sequence ID" value="OMERI10G14180.1"/>
    <property type="gene ID" value="OMERI10G14180"/>
</dbReference>
<evidence type="ECO:0008006" key="4">
    <source>
        <dbReference type="Google" id="ProtNLM"/>
    </source>
</evidence>
<feature type="transmembrane region" description="Helical" evidence="1">
    <location>
        <begin position="30"/>
        <end position="51"/>
    </location>
</feature>
<keyword evidence="1" id="KW-0472">Membrane</keyword>
<accession>A0A0E0F0P3</accession>
<dbReference type="STRING" id="40149.A0A0E0F0P3"/>
<evidence type="ECO:0000313" key="3">
    <source>
        <dbReference type="Proteomes" id="UP000008021"/>
    </source>
</evidence>
<dbReference type="Proteomes" id="UP000008021">
    <property type="component" value="Chromosome 10"/>
</dbReference>
<evidence type="ECO:0000256" key="1">
    <source>
        <dbReference type="SAM" id="Phobius"/>
    </source>
</evidence>
<name>A0A0E0F0P3_9ORYZ</name>
<evidence type="ECO:0000313" key="2">
    <source>
        <dbReference type="EnsemblPlants" id="OMERI10G14180.1"/>
    </source>
</evidence>
<organism evidence="2">
    <name type="scientific">Oryza meridionalis</name>
    <dbReference type="NCBI Taxonomy" id="40149"/>
    <lineage>
        <taxon>Eukaryota</taxon>
        <taxon>Viridiplantae</taxon>
        <taxon>Streptophyta</taxon>
        <taxon>Embryophyta</taxon>
        <taxon>Tracheophyta</taxon>
        <taxon>Spermatophyta</taxon>
        <taxon>Magnoliopsida</taxon>
        <taxon>Liliopsida</taxon>
        <taxon>Poales</taxon>
        <taxon>Poaceae</taxon>
        <taxon>BOP clade</taxon>
        <taxon>Oryzoideae</taxon>
        <taxon>Oryzeae</taxon>
        <taxon>Oryzinae</taxon>
        <taxon>Oryza</taxon>
    </lineage>
</organism>
<keyword evidence="1" id="KW-0812">Transmembrane</keyword>
<dbReference type="EnsemblPlants" id="OMERI10G14180.1">
    <property type="protein sequence ID" value="OMERI10G14180.1"/>
    <property type="gene ID" value="OMERI10G14180"/>
</dbReference>
<keyword evidence="1" id="KW-1133">Transmembrane helix</keyword>
<dbReference type="HOGENOM" id="CLU_2708942_0_0_1"/>
<reference evidence="2" key="2">
    <citation type="submission" date="2018-05" db="EMBL/GenBank/DDBJ databases">
        <title>OmerRS3 (Oryza meridionalis Reference Sequence Version 3).</title>
        <authorList>
            <person name="Zhang J."/>
            <person name="Kudrna D."/>
            <person name="Lee S."/>
            <person name="Talag J."/>
            <person name="Welchert J."/>
            <person name="Wing R.A."/>
        </authorList>
    </citation>
    <scope>NUCLEOTIDE SEQUENCE [LARGE SCALE GENOMIC DNA]</scope>
    <source>
        <strain evidence="2">cv. OR44</strain>
    </source>
</reference>
<dbReference type="AlphaFoldDB" id="A0A0E0F0P3"/>
<protein>
    <recommendedName>
        <fullName evidence="4">CASP-like protein</fullName>
    </recommendedName>
</protein>